<keyword evidence="4" id="KW-0479">Metal-binding</keyword>
<evidence type="ECO:0000313" key="12">
    <source>
        <dbReference type="EMBL" id="AGA31920.1"/>
    </source>
</evidence>
<dbReference type="HOGENOM" id="CLU_009902_1_0_6"/>
<protein>
    <submittedName>
        <fullName evidence="12">Peptidase M16 domain-containing protein</fullName>
    </submittedName>
</protein>
<evidence type="ECO:0000256" key="8">
    <source>
        <dbReference type="RuleBase" id="RU004447"/>
    </source>
</evidence>
<dbReference type="Proteomes" id="UP000010809">
    <property type="component" value="Chromosome"/>
</dbReference>
<accession>L0DSH3</accession>
<evidence type="ECO:0000256" key="9">
    <source>
        <dbReference type="SAM" id="SignalP"/>
    </source>
</evidence>
<dbReference type="Pfam" id="PF05193">
    <property type="entry name" value="Peptidase_M16_C"/>
    <property type="match status" value="1"/>
</dbReference>
<dbReference type="InterPro" id="IPR007863">
    <property type="entry name" value="Peptidase_M16_C"/>
</dbReference>
<dbReference type="STRING" id="1255043.TVNIR_0209"/>
<sequence>MMRRLFEALSGALLVFALVPGATAAQVVEHRLENGLTVLVQQDSRAPVVTHQVWYRVGSMDEHSGITGISHMLEHMMFKGSEQYPPGEFSRIVSRLGGQENAFTGRDYTGYFQVLGNEHWDKVMAMEAERMRALQLAEEEFRPERRVVIEERRLRTEDRPNSLLHEQFMATAFFNHPYGHPIIGWMTDIDAYTLDDLQAWYDSWYAPNNAVVVVVGDVDPDAVIAAAERHFGDIPARELPARKPRIETPQRGERRVTLQAPAELPYLLMGWKTPVLKTLDDPADAYALIVAAGVLDSGDASRFARGLVRGREIASSTSARYSPFSRLNSLFTVAAVPAGGTDIDALEAALLAEIERLKEDPIEDSELQRVQARVIASEIFQKDSIRAQAFELGMLQTVGLGWQVAEEYVDRIRAVTAEDVQRVAREYLAPERRTVGVLDPLPIGGEA</sequence>
<dbReference type="PATRIC" id="fig|1255043.3.peg.209"/>
<evidence type="ECO:0000313" key="13">
    <source>
        <dbReference type="Proteomes" id="UP000010809"/>
    </source>
</evidence>
<evidence type="ECO:0000256" key="5">
    <source>
        <dbReference type="ARBA" id="ARBA00022801"/>
    </source>
</evidence>
<dbReference type="OrthoDB" id="9811314at2"/>
<evidence type="ECO:0000256" key="3">
    <source>
        <dbReference type="ARBA" id="ARBA00022670"/>
    </source>
</evidence>
<dbReference type="InterPro" id="IPR011765">
    <property type="entry name" value="Pept_M16_N"/>
</dbReference>
<dbReference type="Gene3D" id="3.30.830.10">
    <property type="entry name" value="Metalloenzyme, LuxS/M16 peptidase-like"/>
    <property type="match status" value="2"/>
</dbReference>
<evidence type="ECO:0000256" key="2">
    <source>
        <dbReference type="ARBA" id="ARBA00007261"/>
    </source>
</evidence>
<keyword evidence="7" id="KW-0482">Metalloprotease</keyword>
<evidence type="ECO:0000256" key="1">
    <source>
        <dbReference type="ARBA" id="ARBA00001947"/>
    </source>
</evidence>
<evidence type="ECO:0000256" key="7">
    <source>
        <dbReference type="ARBA" id="ARBA00023049"/>
    </source>
</evidence>
<keyword evidence="9" id="KW-0732">Signal</keyword>
<evidence type="ECO:0000256" key="6">
    <source>
        <dbReference type="ARBA" id="ARBA00022833"/>
    </source>
</evidence>
<feature type="signal peptide" evidence="9">
    <location>
        <begin position="1"/>
        <end position="24"/>
    </location>
</feature>
<dbReference type="Pfam" id="PF00675">
    <property type="entry name" value="Peptidase_M16"/>
    <property type="match status" value="1"/>
</dbReference>
<evidence type="ECO:0000259" key="11">
    <source>
        <dbReference type="Pfam" id="PF05193"/>
    </source>
</evidence>
<keyword evidence="13" id="KW-1185">Reference proteome</keyword>
<comment type="cofactor">
    <cofactor evidence="1">
        <name>Zn(2+)</name>
        <dbReference type="ChEBI" id="CHEBI:29105"/>
    </cofactor>
</comment>
<reference evidence="12" key="1">
    <citation type="submission" date="2015-12" db="EMBL/GenBank/DDBJ databases">
        <authorList>
            <person name="Tikhonova T.V."/>
            <person name="Pavlov A.R."/>
            <person name="Beletsky A.V."/>
            <person name="Mardanov A.V."/>
            <person name="Sorokin D.Y."/>
            <person name="Ravin N.V."/>
            <person name="Popov V.O."/>
        </authorList>
    </citation>
    <scope>NUCLEOTIDE SEQUENCE</scope>
    <source>
        <strain evidence="12">DSM 14787</strain>
    </source>
</reference>
<dbReference type="AlphaFoldDB" id="L0DSH3"/>
<dbReference type="InterPro" id="IPR050626">
    <property type="entry name" value="Peptidase_M16"/>
</dbReference>
<name>L0DSH3_THIND</name>
<evidence type="ECO:0000256" key="4">
    <source>
        <dbReference type="ARBA" id="ARBA00022723"/>
    </source>
</evidence>
<feature type="domain" description="Peptidase M16 N-terminal" evidence="10">
    <location>
        <begin position="38"/>
        <end position="183"/>
    </location>
</feature>
<dbReference type="RefSeq" id="WP_015257076.1">
    <property type="nucleotide sequence ID" value="NC_019902.2"/>
</dbReference>
<dbReference type="GO" id="GO:0004222">
    <property type="term" value="F:metalloendopeptidase activity"/>
    <property type="evidence" value="ECO:0007669"/>
    <property type="project" value="InterPro"/>
</dbReference>
<keyword evidence="3" id="KW-0645">Protease</keyword>
<feature type="chain" id="PRO_5003941071" evidence="9">
    <location>
        <begin position="25"/>
        <end position="447"/>
    </location>
</feature>
<keyword evidence="6" id="KW-0862">Zinc</keyword>
<dbReference type="MEROPS" id="M16.019"/>
<evidence type="ECO:0000259" key="10">
    <source>
        <dbReference type="Pfam" id="PF00675"/>
    </source>
</evidence>
<proteinExistence type="inferred from homology"/>
<dbReference type="GO" id="GO:0006508">
    <property type="term" value="P:proteolysis"/>
    <property type="evidence" value="ECO:0007669"/>
    <property type="project" value="UniProtKB-KW"/>
</dbReference>
<dbReference type="InterPro" id="IPR001431">
    <property type="entry name" value="Pept_M16_Zn_BS"/>
</dbReference>
<dbReference type="SUPFAM" id="SSF63411">
    <property type="entry name" value="LuxS/MPP-like metallohydrolase"/>
    <property type="match status" value="2"/>
</dbReference>
<dbReference type="PROSITE" id="PS00143">
    <property type="entry name" value="INSULINASE"/>
    <property type="match status" value="1"/>
</dbReference>
<keyword evidence="5" id="KW-0378">Hydrolase</keyword>
<dbReference type="EMBL" id="CP003989">
    <property type="protein sequence ID" value="AGA31920.1"/>
    <property type="molecule type" value="Genomic_DNA"/>
</dbReference>
<organism evidence="12 13">
    <name type="scientific">Thioalkalivibrio nitratireducens (strain DSM 14787 / UNIQEM 213 / ALEN2)</name>
    <dbReference type="NCBI Taxonomy" id="1255043"/>
    <lineage>
        <taxon>Bacteria</taxon>
        <taxon>Pseudomonadati</taxon>
        <taxon>Pseudomonadota</taxon>
        <taxon>Gammaproteobacteria</taxon>
        <taxon>Chromatiales</taxon>
        <taxon>Ectothiorhodospiraceae</taxon>
        <taxon>Thioalkalivibrio</taxon>
    </lineage>
</organism>
<dbReference type="PANTHER" id="PTHR43690:SF17">
    <property type="entry name" value="PROTEIN YHJJ"/>
    <property type="match status" value="1"/>
</dbReference>
<gene>
    <name evidence="12" type="primary">pqqL [C]</name>
    <name evidence="12" type="ordered locus">TVNIR_0209</name>
</gene>
<dbReference type="eggNOG" id="COG0612">
    <property type="taxonomic scope" value="Bacteria"/>
</dbReference>
<dbReference type="KEGG" id="tni:TVNIR_0209"/>
<feature type="domain" description="Peptidase M16 C-terminal" evidence="11">
    <location>
        <begin position="193"/>
        <end position="373"/>
    </location>
</feature>
<comment type="similarity">
    <text evidence="2 8">Belongs to the peptidase M16 family.</text>
</comment>
<dbReference type="GO" id="GO:0046872">
    <property type="term" value="F:metal ion binding"/>
    <property type="evidence" value="ECO:0007669"/>
    <property type="project" value="UniProtKB-KW"/>
</dbReference>
<dbReference type="InterPro" id="IPR011249">
    <property type="entry name" value="Metalloenz_LuxS/M16"/>
</dbReference>
<dbReference type="PANTHER" id="PTHR43690">
    <property type="entry name" value="NARDILYSIN"/>
    <property type="match status" value="1"/>
</dbReference>